<dbReference type="InParanoid" id="B4N894"/>
<dbReference type="InterPro" id="IPR019826">
    <property type="entry name" value="Carboxylesterase_B_AS"/>
</dbReference>
<evidence type="ECO:0000313" key="9">
    <source>
        <dbReference type="Proteomes" id="UP000007798"/>
    </source>
</evidence>
<dbReference type="Gene3D" id="3.40.50.1820">
    <property type="entry name" value="alpha/beta hydrolase"/>
    <property type="match status" value="1"/>
</dbReference>
<keyword evidence="4" id="KW-1015">Disulfide bond</keyword>
<keyword evidence="3 6" id="KW-0378">Hydrolase</keyword>
<evidence type="ECO:0000256" key="6">
    <source>
        <dbReference type="RuleBase" id="RU361235"/>
    </source>
</evidence>
<dbReference type="HOGENOM" id="CLU_006586_20_2_1"/>
<dbReference type="OrthoDB" id="19653at2759"/>
<dbReference type="InterPro" id="IPR029058">
    <property type="entry name" value="AB_hydrolase_fold"/>
</dbReference>
<keyword evidence="2" id="KW-0719">Serine esterase</keyword>
<comment type="similarity">
    <text evidence="1 6">Belongs to the type-B carboxylesterase/lipase family.</text>
</comment>
<dbReference type="PROSITE" id="PS00122">
    <property type="entry name" value="CARBOXYLESTERASE_B_1"/>
    <property type="match status" value="1"/>
</dbReference>
<gene>
    <name evidence="8" type="primary">Dwil\GK11075</name>
    <name evidence="8" type="ORF">Dwil_GK11075</name>
</gene>
<protein>
    <recommendedName>
        <fullName evidence="6">Carboxylic ester hydrolase</fullName>
        <ecNumber evidence="6">3.1.1.-</ecNumber>
    </recommendedName>
</protein>
<reference evidence="8 9" key="1">
    <citation type="journal article" date="2007" name="Nature">
        <title>Evolution of genes and genomes on the Drosophila phylogeny.</title>
        <authorList>
            <consortium name="Drosophila 12 Genomes Consortium"/>
            <person name="Clark A.G."/>
            <person name="Eisen M.B."/>
            <person name="Smith D.R."/>
            <person name="Bergman C.M."/>
            <person name="Oliver B."/>
            <person name="Markow T.A."/>
            <person name="Kaufman T.C."/>
            <person name="Kellis M."/>
            <person name="Gelbart W."/>
            <person name="Iyer V.N."/>
            <person name="Pollard D.A."/>
            <person name="Sackton T.B."/>
            <person name="Larracuente A.M."/>
            <person name="Singh N.D."/>
            <person name="Abad J.P."/>
            <person name="Abt D.N."/>
            <person name="Adryan B."/>
            <person name="Aguade M."/>
            <person name="Akashi H."/>
            <person name="Anderson W.W."/>
            <person name="Aquadro C.F."/>
            <person name="Ardell D.H."/>
            <person name="Arguello R."/>
            <person name="Artieri C.G."/>
            <person name="Barbash D.A."/>
            <person name="Barker D."/>
            <person name="Barsanti P."/>
            <person name="Batterham P."/>
            <person name="Batzoglou S."/>
            <person name="Begun D."/>
            <person name="Bhutkar A."/>
            <person name="Blanco E."/>
            <person name="Bosak S.A."/>
            <person name="Bradley R.K."/>
            <person name="Brand A.D."/>
            <person name="Brent M.R."/>
            <person name="Brooks A.N."/>
            <person name="Brown R.H."/>
            <person name="Butlin R.K."/>
            <person name="Caggese C."/>
            <person name="Calvi B.R."/>
            <person name="Bernardo de Carvalho A."/>
            <person name="Caspi A."/>
            <person name="Castrezana S."/>
            <person name="Celniker S.E."/>
            <person name="Chang J.L."/>
            <person name="Chapple C."/>
            <person name="Chatterji S."/>
            <person name="Chinwalla A."/>
            <person name="Civetta A."/>
            <person name="Clifton S.W."/>
            <person name="Comeron J.M."/>
            <person name="Costello J.C."/>
            <person name="Coyne J.A."/>
            <person name="Daub J."/>
            <person name="David R.G."/>
            <person name="Delcher A.L."/>
            <person name="Delehaunty K."/>
            <person name="Do C.B."/>
            <person name="Ebling H."/>
            <person name="Edwards K."/>
            <person name="Eickbush T."/>
            <person name="Evans J.D."/>
            <person name="Filipski A."/>
            <person name="Findeiss S."/>
            <person name="Freyhult E."/>
            <person name="Fulton L."/>
            <person name="Fulton R."/>
            <person name="Garcia A.C."/>
            <person name="Gardiner A."/>
            <person name="Garfield D.A."/>
            <person name="Garvin B.E."/>
            <person name="Gibson G."/>
            <person name="Gilbert D."/>
            <person name="Gnerre S."/>
            <person name="Godfrey J."/>
            <person name="Good R."/>
            <person name="Gotea V."/>
            <person name="Gravely B."/>
            <person name="Greenberg A.J."/>
            <person name="Griffiths-Jones S."/>
            <person name="Gross S."/>
            <person name="Guigo R."/>
            <person name="Gustafson E.A."/>
            <person name="Haerty W."/>
            <person name="Hahn M.W."/>
            <person name="Halligan D.L."/>
            <person name="Halpern A.L."/>
            <person name="Halter G.M."/>
            <person name="Han M.V."/>
            <person name="Heger A."/>
            <person name="Hillier L."/>
            <person name="Hinrichs A.S."/>
            <person name="Holmes I."/>
            <person name="Hoskins R.A."/>
            <person name="Hubisz M.J."/>
            <person name="Hultmark D."/>
            <person name="Huntley M.A."/>
            <person name="Jaffe D.B."/>
            <person name="Jagadeeshan S."/>
            <person name="Jeck W.R."/>
            <person name="Johnson J."/>
            <person name="Jones C.D."/>
            <person name="Jordan W.C."/>
            <person name="Karpen G.H."/>
            <person name="Kataoka E."/>
            <person name="Keightley P.D."/>
            <person name="Kheradpour P."/>
            <person name="Kirkness E.F."/>
            <person name="Koerich L.B."/>
            <person name="Kristiansen K."/>
            <person name="Kudrna D."/>
            <person name="Kulathinal R.J."/>
            <person name="Kumar S."/>
            <person name="Kwok R."/>
            <person name="Lander E."/>
            <person name="Langley C.H."/>
            <person name="Lapoint R."/>
            <person name="Lazzaro B.P."/>
            <person name="Lee S.J."/>
            <person name="Levesque L."/>
            <person name="Li R."/>
            <person name="Lin C.F."/>
            <person name="Lin M.F."/>
            <person name="Lindblad-Toh K."/>
            <person name="Llopart A."/>
            <person name="Long M."/>
            <person name="Low L."/>
            <person name="Lozovsky E."/>
            <person name="Lu J."/>
            <person name="Luo M."/>
            <person name="Machado C.A."/>
            <person name="Makalowski W."/>
            <person name="Marzo M."/>
            <person name="Matsuda M."/>
            <person name="Matzkin L."/>
            <person name="McAllister B."/>
            <person name="McBride C.S."/>
            <person name="McKernan B."/>
            <person name="McKernan K."/>
            <person name="Mendez-Lago M."/>
            <person name="Minx P."/>
            <person name="Mollenhauer M.U."/>
            <person name="Montooth K."/>
            <person name="Mount S.M."/>
            <person name="Mu X."/>
            <person name="Myers E."/>
            <person name="Negre B."/>
            <person name="Newfeld S."/>
            <person name="Nielsen R."/>
            <person name="Noor M.A."/>
            <person name="O'Grady P."/>
            <person name="Pachter L."/>
            <person name="Papaceit M."/>
            <person name="Parisi M.J."/>
            <person name="Parisi M."/>
            <person name="Parts L."/>
            <person name="Pedersen J.S."/>
            <person name="Pesole G."/>
            <person name="Phillippy A.M."/>
            <person name="Ponting C.P."/>
            <person name="Pop M."/>
            <person name="Porcelli D."/>
            <person name="Powell J.R."/>
            <person name="Prohaska S."/>
            <person name="Pruitt K."/>
            <person name="Puig M."/>
            <person name="Quesneville H."/>
            <person name="Ram K.R."/>
            <person name="Rand D."/>
            <person name="Rasmussen M.D."/>
            <person name="Reed L.K."/>
            <person name="Reenan R."/>
            <person name="Reily A."/>
            <person name="Remington K.A."/>
            <person name="Rieger T.T."/>
            <person name="Ritchie M.G."/>
            <person name="Robin C."/>
            <person name="Rogers Y.H."/>
            <person name="Rohde C."/>
            <person name="Rozas J."/>
            <person name="Rubenfield M.J."/>
            <person name="Ruiz A."/>
            <person name="Russo S."/>
            <person name="Salzberg S.L."/>
            <person name="Sanchez-Gracia A."/>
            <person name="Saranga D.J."/>
            <person name="Sato H."/>
            <person name="Schaeffer S.W."/>
            <person name="Schatz M.C."/>
            <person name="Schlenke T."/>
            <person name="Schwartz R."/>
            <person name="Segarra C."/>
            <person name="Singh R.S."/>
            <person name="Sirot L."/>
            <person name="Sirota M."/>
            <person name="Sisneros N.B."/>
            <person name="Smith C.D."/>
            <person name="Smith T.F."/>
            <person name="Spieth J."/>
            <person name="Stage D.E."/>
            <person name="Stark A."/>
            <person name="Stephan W."/>
            <person name="Strausberg R.L."/>
            <person name="Strempel S."/>
            <person name="Sturgill D."/>
            <person name="Sutton G."/>
            <person name="Sutton G.G."/>
            <person name="Tao W."/>
            <person name="Teichmann S."/>
            <person name="Tobari Y.N."/>
            <person name="Tomimura Y."/>
            <person name="Tsolas J.M."/>
            <person name="Valente V.L."/>
            <person name="Venter E."/>
            <person name="Venter J.C."/>
            <person name="Vicario S."/>
            <person name="Vieira F.G."/>
            <person name="Vilella A.J."/>
            <person name="Villasante A."/>
            <person name="Walenz B."/>
            <person name="Wang J."/>
            <person name="Wasserman M."/>
            <person name="Watts T."/>
            <person name="Wilson D."/>
            <person name="Wilson R.K."/>
            <person name="Wing R.A."/>
            <person name="Wolfner M.F."/>
            <person name="Wong A."/>
            <person name="Wong G.K."/>
            <person name="Wu C.I."/>
            <person name="Wu G."/>
            <person name="Yamamoto D."/>
            <person name="Yang H.P."/>
            <person name="Yang S.P."/>
            <person name="Yorke J.A."/>
            <person name="Yoshida K."/>
            <person name="Zdobnov E."/>
            <person name="Zhang P."/>
            <person name="Zhang Y."/>
            <person name="Zimin A.V."/>
            <person name="Baldwin J."/>
            <person name="Abdouelleil A."/>
            <person name="Abdulkadir J."/>
            <person name="Abebe A."/>
            <person name="Abera B."/>
            <person name="Abreu J."/>
            <person name="Acer S.C."/>
            <person name="Aftuck L."/>
            <person name="Alexander A."/>
            <person name="An P."/>
            <person name="Anderson E."/>
            <person name="Anderson S."/>
            <person name="Arachi H."/>
            <person name="Azer M."/>
            <person name="Bachantsang P."/>
            <person name="Barry A."/>
            <person name="Bayul T."/>
            <person name="Berlin A."/>
            <person name="Bessette D."/>
            <person name="Bloom T."/>
            <person name="Blye J."/>
            <person name="Boguslavskiy L."/>
            <person name="Bonnet C."/>
            <person name="Boukhgalter B."/>
            <person name="Bourzgui I."/>
            <person name="Brown A."/>
            <person name="Cahill P."/>
            <person name="Channer S."/>
            <person name="Cheshatsang Y."/>
            <person name="Chuda L."/>
            <person name="Citroen M."/>
            <person name="Collymore A."/>
            <person name="Cooke P."/>
            <person name="Costello M."/>
            <person name="D'Aco K."/>
            <person name="Daza R."/>
            <person name="De Haan G."/>
            <person name="DeGray S."/>
            <person name="DeMaso C."/>
            <person name="Dhargay N."/>
            <person name="Dooley K."/>
            <person name="Dooley E."/>
            <person name="Doricent M."/>
            <person name="Dorje P."/>
            <person name="Dorjee K."/>
            <person name="Dupes A."/>
            <person name="Elong R."/>
            <person name="Falk J."/>
            <person name="Farina A."/>
            <person name="Faro S."/>
            <person name="Ferguson D."/>
            <person name="Fisher S."/>
            <person name="Foley C.D."/>
            <person name="Franke A."/>
            <person name="Friedrich D."/>
            <person name="Gadbois L."/>
            <person name="Gearin G."/>
            <person name="Gearin C.R."/>
            <person name="Giannoukos G."/>
            <person name="Goode T."/>
            <person name="Graham J."/>
            <person name="Grandbois E."/>
            <person name="Grewal S."/>
            <person name="Gyaltsen K."/>
            <person name="Hafez N."/>
            <person name="Hagos B."/>
            <person name="Hall J."/>
            <person name="Henson C."/>
            <person name="Hollinger A."/>
            <person name="Honan T."/>
            <person name="Huard M.D."/>
            <person name="Hughes L."/>
            <person name="Hurhula B."/>
            <person name="Husby M.E."/>
            <person name="Kamat A."/>
            <person name="Kanga B."/>
            <person name="Kashin S."/>
            <person name="Khazanovich D."/>
            <person name="Kisner P."/>
            <person name="Lance K."/>
            <person name="Lara M."/>
            <person name="Lee W."/>
            <person name="Lennon N."/>
            <person name="Letendre F."/>
            <person name="LeVine R."/>
            <person name="Lipovsky A."/>
            <person name="Liu X."/>
            <person name="Liu J."/>
            <person name="Liu S."/>
            <person name="Lokyitsang T."/>
            <person name="Lokyitsang Y."/>
            <person name="Lubonja R."/>
            <person name="Lui A."/>
            <person name="MacDonald P."/>
            <person name="Magnisalis V."/>
            <person name="Maru K."/>
            <person name="Matthews C."/>
            <person name="McCusker W."/>
            <person name="McDonough S."/>
            <person name="Mehta T."/>
            <person name="Meldrim J."/>
            <person name="Meneus L."/>
            <person name="Mihai O."/>
            <person name="Mihalev A."/>
            <person name="Mihova T."/>
            <person name="Mittelman R."/>
            <person name="Mlenga V."/>
            <person name="Montmayeur A."/>
            <person name="Mulrain L."/>
            <person name="Navidi A."/>
            <person name="Naylor J."/>
            <person name="Negash T."/>
            <person name="Nguyen T."/>
            <person name="Nguyen N."/>
            <person name="Nicol R."/>
            <person name="Norbu C."/>
            <person name="Norbu N."/>
            <person name="Novod N."/>
            <person name="O'Neill B."/>
            <person name="Osman S."/>
            <person name="Markiewicz E."/>
            <person name="Oyono O.L."/>
            <person name="Patti C."/>
            <person name="Phunkhang P."/>
            <person name="Pierre F."/>
            <person name="Priest M."/>
            <person name="Raghuraman S."/>
            <person name="Rege F."/>
            <person name="Reyes R."/>
            <person name="Rise C."/>
            <person name="Rogov P."/>
            <person name="Ross K."/>
            <person name="Ryan E."/>
            <person name="Settipalli S."/>
            <person name="Shea T."/>
            <person name="Sherpa N."/>
            <person name="Shi L."/>
            <person name="Shih D."/>
            <person name="Sparrow T."/>
            <person name="Spaulding J."/>
            <person name="Stalker J."/>
            <person name="Stange-Thomann N."/>
            <person name="Stavropoulos S."/>
            <person name="Stone C."/>
            <person name="Strader C."/>
            <person name="Tesfaye S."/>
            <person name="Thomson T."/>
            <person name="Thoulutsang Y."/>
            <person name="Thoulutsang D."/>
            <person name="Topham K."/>
            <person name="Topping I."/>
            <person name="Tsamla T."/>
            <person name="Vassiliev H."/>
            <person name="Vo A."/>
            <person name="Wangchuk T."/>
            <person name="Wangdi T."/>
            <person name="Weiand M."/>
            <person name="Wilkinson J."/>
            <person name="Wilson A."/>
            <person name="Yadav S."/>
            <person name="Young G."/>
            <person name="Yu Q."/>
            <person name="Zembek L."/>
            <person name="Zhong D."/>
            <person name="Zimmer A."/>
            <person name="Zwirko Z."/>
            <person name="Jaffe D.B."/>
            <person name="Alvarez P."/>
            <person name="Brockman W."/>
            <person name="Butler J."/>
            <person name="Chin C."/>
            <person name="Gnerre S."/>
            <person name="Grabherr M."/>
            <person name="Kleber M."/>
            <person name="Mauceli E."/>
            <person name="MacCallum I."/>
        </authorList>
    </citation>
    <scope>NUCLEOTIDE SEQUENCE [LARGE SCALE GENOMIC DNA]</scope>
    <source>
        <strain evidence="9">Tucson 14030-0811.24</strain>
    </source>
</reference>
<dbReference type="eggNOG" id="KOG1516">
    <property type="taxonomic scope" value="Eukaryota"/>
</dbReference>
<keyword evidence="5" id="KW-0325">Glycoprotein</keyword>
<name>B4N894_DROWI</name>
<dbReference type="PANTHER" id="PTHR43142">
    <property type="entry name" value="CARBOXYLIC ESTER HYDROLASE"/>
    <property type="match status" value="1"/>
</dbReference>
<dbReference type="PhylomeDB" id="B4N894"/>
<evidence type="ECO:0000313" key="8">
    <source>
        <dbReference type="EMBL" id="EDW81345.2"/>
    </source>
</evidence>
<sequence>MNKNLGFVERLRWRFNTIAHKIHEYRSTTNETIVADTEYGKVKGVKRISLYDVPYYSFEGIPYAQPPVGDLRFRAPKRHTPWEGIKDCSQCKDKAVQVQFVYDKVEGSEDCLYLNVYTNNVTPSKPRPVMVWIHGGAFIQGEGNREWYGPDYLIEKDVVLVVIQYRLGVLGFLSLNSPELNVPGNAALKDQVMALKWIKNNCANFGGDPNCITVFGESAGGQGTHYMMMTEQTKGLFHRAILQSGAVSWAGPFNGDITHNAYRIAKLAGYKGENNDKDVLDFLLKVDAKDLIRVEGNVITPEEHLKKILFAFGPSLEPYVTPECVIPKLPIELIRKSWSSSMPVMIGNTSYEGLFWVPETKMSPQVVQQVETGTPFIPRELLATNPSSEKKAEWSRRIRDAHRTSEVATVDNYMELCSMYYFIFPSIRMIRSHLAHDAEAPVYFYRYDFDSEELIFNYRIMREGRGVKGVGHADELAYLFSSLQSHRLPKDGRDYRNIERLVGIWTQFAKTGNPNSKDINGLDTLTWNPVQKTDKVFKCLNISDDLKYIDLPEWNKVQVWESLYEDNKDLLF</sequence>
<dbReference type="Pfam" id="PF00135">
    <property type="entry name" value="COesterase"/>
    <property type="match status" value="1"/>
</dbReference>
<dbReference type="EC" id="3.1.1.-" evidence="6"/>
<evidence type="ECO:0000256" key="5">
    <source>
        <dbReference type="ARBA" id="ARBA00023180"/>
    </source>
</evidence>
<dbReference type="InterPro" id="IPR002018">
    <property type="entry name" value="CarbesteraseB"/>
</dbReference>
<dbReference type="SMR" id="B4N894"/>
<organism evidence="8 9">
    <name type="scientific">Drosophila willistoni</name>
    <name type="common">Fruit fly</name>
    <dbReference type="NCBI Taxonomy" id="7260"/>
    <lineage>
        <taxon>Eukaryota</taxon>
        <taxon>Metazoa</taxon>
        <taxon>Ecdysozoa</taxon>
        <taxon>Arthropoda</taxon>
        <taxon>Hexapoda</taxon>
        <taxon>Insecta</taxon>
        <taxon>Pterygota</taxon>
        <taxon>Neoptera</taxon>
        <taxon>Endopterygota</taxon>
        <taxon>Diptera</taxon>
        <taxon>Brachycera</taxon>
        <taxon>Muscomorpha</taxon>
        <taxon>Ephydroidea</taxon>
        <taxon>Drosophilidae</taxon>
        <taxon>Drosophila</taxon>
        <taxon>Sophophora</taxon>
    </lineage>
</organism>
<dbReference type="STRING" id="7260.B4N894"/>
<dbReference type="Proteomes" id="UP000007798">
    <property type="component" value="Unassembled WGS sequence"/>
</dbReference>
<dbReference type="SUPFAM" id="SSF53474">
    <property type="entry name" value="alpha/beta-Hydrolases"/>
    <property type="match status" value="1"/>
</dbReference>
<feature type="domain" description="Carboxylesterase type B" evidence="7">
    <location>
        <begin position="34"/>
        <end position="546"/>
    </location>
</feature>
<dbReference type="PANTHER" id="PTHR43142:SF1">
    <property type="entry name" value="CARBOXYLIC ESTER HYDROLASE"/>
    <property type="match status" value="1"/>
</dbReference>
<dbReference type="KEGG" id="dwi:6647964"/>
<dbReference type="EMBL" id="CH964232">
    <property type="protein sequence ID" value="EDW81345.2"/>
    <property type="molecule type" value="Genomic_DNA"/>
</dbReference>
<dbReference type="AlphaFoldDB" id="B4N894"/>
<keyword evidence="9" id="KW-1185">Reference proteome</keyword>
<dbReference type="GO" id="GO:0052689">
    <property type="term" value="F:carboxylic ester hydrolase activity"/>
    <property type="evidence" value="ECO:0007669"/>
    <property type="project" value="UniProtKB-KW"/>
</dbReference>
<proteinExistence type="inferred from homology"/>
<accession>B4N894</accession>
<evidence type="ECO:0000256" key="1">
    <source>
        <dbReference type="ARBA" id="ARBA00005964"/>
    </source>
</evidence>
<evidence type="ECO:0000256" key="3">
    <source>
        <dbReference type="ARBA" id="ARBA00022801"/>
    </source>
</evidence>
<evidence type="ECO:0000256" key="4">
    <source>
        <dbReference type="ARBA" id="ARBA00023157"/>
    </source>
</evidence>
<evidence type="ECO:0000259" key="7">
    <source>
        <dbReference type="Pfam" id="PF00135"/>
    </source>
</evidence>
<evidence type="ECO:0000256" key="2">
    <source>
        <dbReference type="ARBA" id="ARBA00022487"/>
    </source>
</evidence>
<dbReference type="FunFam" id="3.40.50.1820:FF:000092">
    <property type="entry name" value="Carboxylic ester hydrolase"/>
    <property type="match status" value="1"/>
</dbReference>